<comment type="caution">
    <text evidence="1">The sequence shown here is derived from an EMBL/GenBank/DDBJ whole genome shotgun (WGS) entry which is preliminary data.</text>
</comment>
<name>A0A388TGA0_9BACT</name>
<evidence type="ECO:0000313" key="2">
    <source>
        <dbReference type="Proteomes" id="UP000275925"/>
    </source>
</evidence>
<accession>A0A388TGA0</accession>
<sequence>MDVGDNGIYGVAIGIDPADNNRIDIRVSNGAQKFRELKSMALTLENLAPLLNGVYQRELVAGNNITKTEQILVQTANEVGLYEDFVVQLISTHQ</sequence>
<protein>
    <submittedName>
        <fullName evidence="1">Uncharacterized protein</fullName>
    </submittedName>
</protein>
<keyword evidence="2" id="KW-1185">Reference proteome</keyword>
<gene>
    <name evidence="1" type="ORF">NO2_0425</name>
</gene>
<dbReference type="Proteomes" id="UP000275925">
    <property type="component" value="Unassembled WGS sequence"/>
</dbReference>
<organism evidence="1 2">
    <name type="scientific">Candidatus Termititenax persephonae</name>
    <dbReference type="NCBI Taxonomy" id="2218525"/>
    <lineage>
        <taxon>Bacteria</taxon>
        <taxon>Bacillati</taxon>
        <taxon>Candidatus Margulisiibacteriota</taxon>
        <taxon>Candidatus Termititenacia</taxon>
        <taxon>Candidatus Termititenacales</taxon>
        <taxon>Candidatus Termititenacaceae</taxon>
        <taxon>Candidatus Termititenax</taxon>
    </lineage>
</organism>
<proteinExistence type="predicted"/>
<evidence type="ECO:0000313" key="1">
    <source>
        <dbReference type="EMBL" id="GBR75789.1"/>
    </source>
</evidence>
<dbReference type="AlphaFoldDB" id="A0A388TGA0"/>
<reference evidence="1 2" key="1">
    <citation type="journal article" date="2019" name="ISME J.">
        <title>Genome analyses of uncultured TG2/ZB3 bacteria in 'Margulisbacteria' specifically attached to ectosymbiotic spirochetes of protists in the termite gut.</title>
        <authorList>
            <person name="Utami Y.D."/>
            <person name="Kuwahara H."/>
            <person name="Igai K."/>
            <person name="Murakami T."/>
            <person name="Sugaya K."/>
            <person name="Morikawa T."/>
            <person name="Nagura Y."/>
            <person name="Yuki M."/>
            <person name="Deevong P."/>
            <person name="Inoue T."/>
            <person name="Kihara K."/>
            <person name="Lo N."/>
            <person name="Yamada A."/>
            <person name="Ohkuma M."/>
            <person name="Hongoh Y."/>
        </authorList>
    </citation>
    <scope>NUCLEOTIDE SEQUENCE [LARGE SCALE GENOMIC DNA]</scope>
    <source>
        <strain evidence="1">NkOx7-02</strain>
    </source>
</reference>
<dbReference type="EMBL" id="BGZO01000007">
    <property type="protein sequence ID" value="GBR75789.1"/>
    <property type="molecule type" value="Genomic_DNA"/>
</dbReference>